<accession>A0A6J7HZ86</accession>
<dbReference type="EMBL" id="CAFBMW010000005">
    <property type="protein sequence ID" value="CAB4923798.1"/>
    <property type="molecule type" value="Genomic_DNA"/>
</dbReference>
<evidence type="ECO:0000313" key="1">
    <source>
        <dbReference type="EMBL" id="CAB4923798.1"/>
    </source>
</evidence>
<sequence>MTSTTTPTTSTTRRTRPRRIGRSVVVGLALVGAVGAGTTSASARSGDDDRVIRTGACTAGADWKLKVKTDDGRLEVEGEIDSNVAGQRWRWTLRHNGSITERGTGTTGGRSGSFEVERTIVDLAGTDTVTFRATRDGQVCRGVVNY</sequence>
<proteinExistence type="predicted"/>
<organism evidence="1">
    <name type="scientific">freshwater metagenome</name>
    <dbReference type="NCBI Taxonomy" id="449393"/>
    <lineage>
        <taxon>unclassified sequences</taxon>
        <taxon>metagenomes</taxon>
        <taxon>ecological metagenomes</taxon>
    </lineage>
</organism>
<name>A0A6J7HZ86_9ZZZZ</name>
<dbReference type="AlphaFoldDB" id="A0A6J7HZ86"/>
<reference evidence="1" key="1">
    <citation type="submission" date="2020-05" db="EMBL/GenBank/DDBJ databases">
        <authorList>
            <person name="Chiriac C."/>
            <person name="Salcher M."/>
            <person name="Ghai R."/>
            <person name="Kavagutti S V."/>
        </authorList>
    </citation>
    <scope>NUCLEOTIDE SEQUENCE</scope>
</reference>
<protein>
    <submittedName>
        <fullName evidence="1">Unannotated protein</fullName>
    </submittedName>
</protein>
<gene>
    <name evidence="1" type="ORF">UFOPK3662_00782</name>
</gene>